<dbReference type="Proteomes" id="UP000807025">
    <property type="component" value="Unassembled WGS sequence"/>
</dbReference>
<keyword evidence="3" id="KW-1185">Reference proteome</keyword>
<feature type="region of interest" description="Disordered" evidence="1">
    <location>
        <begin position="166"/>
        <end position="208"/>
    </location>
</feature>
<reference evidence="2" key="1">
    <citation type="submission" date="2020-11" db="EMBL/GenBank/DDBJ databases">
        <authorList>
            <consortium name="DOE Joint Genome Institute"/>
            <person name="Ahrendt S."/>
            <person name="Riley R."/>
            <person name="Andreopoulos W."/>
            <person name="Labutti K."/>
            <person name="Pangilinan J."/>
            <person name="Ruiz-Duenas F.J."/>
            <person name="Barrasa J.M."/>
            <person name="Sanchez-Garcia M."/>
            <person name="Camarero S."/>
            <person name="Miyauchi S."/>
            <person name="Serrano A."/>
            <person name="Linde D."/>
            <person name="Babiker R."/>
            <person name="Drula E."/>
            <person name="Ayuso-Fernandez I."/>
            <person name="Pacheco R."/>
            <person name="Padilla G."/>
            <person name="Ferreira P."/>
            <person name="Barriuso J."/>
            <person name="Kellner H."/>
            <person name="Castanera R."/>
            <person name="Alfaro M."/>
            <person name="Ramirez L."/>
            <person name="Pisabarro A.G."/>
            <person name="Kuo A."/>
            <person name="Tritt A."/>
            <person name="Lipzen A."/>
            <person name="He G."/>
            <person name="Yan M."/>
            <person name="Ng V."/>
            <person name="Cullen D."/>
            <person name="Martin F."/>
            <person name="Rosso M.-N."/>
            <person name="Henrissat B."/>
            <person name="Hibbett D."/>
            <person name="Martinez A.T."/>
            <person name="Grigoriev I.V."/>
        </authorList>
    </citation>
    <scope>NUCLEOTIDE SEQUENCE</scope>
    <source>
        <strain evidence="2">ATCC 90797</strain>
    </source>
</reference>
<evidence type="ECO:0000313" key="2">
    <source>
        <dbReference type="EMBL" id="KAF9489996.1"/>
    </source>
</evidence>
<feature type="compositionally biased region" description="Acidic residues" evidence="1">
    <location>
        <begin position="308"/>
        <end position="324"/>
    </location>
</feature>
<feature type="compositionally biased region" description="Pro residues" evidence="1">
    <location>
        <begin position="171"/>
        <end position="188"/>
    </location>
</feature>
<proteinExistence type="predicted"/>
<protein>
    <submittedName>
        <fullName evidence="2">Uncharacterized protein</fullName>
    </submittedName>
</protein>
<feature type="compositionally biased region" description="Low complexity" evidence="1">
    <location>
        <begin position="240"/>
        <end position="250"/>
    </location>
</feature>
<sequence length="341" mass="36298">MATAMTMTMLPHSHQSLQAFTDSYFSPSTPRLSYHPHHSPSNPKQPHHPSRQSQAPLYPLPNQHAQQHLVQEHCSLCTHPPTRSARARSRTISLPASPLLPPPSPYSLQPSPPPYDVAKQILAPTSILYTSTPSATPAPGIALGGRETPQYQCARRSANASASIWQFTRPSPSPPSPAFPAPRSPSPPAITLKTPTSSPKATPAPPTPEALALANTKAQSLQRSRARVIAGMLLHRVYARSTARSTSTSRDSGRQAPRSLEGSSPGGRTGAGSRLKEVIYSWCWDEGEDTEGEGGGEGEDGSAGAGEGEGEGSDAESEVTLVDEDAAKTFVHEILKSEKHI</sequence>
<name>A0A9P6D2H8_PLEER</name>
<dbReference type="EMBL" id="MU154652">
    <property type="protein sequence ID" value="KAF9489996.1"/>
    <property type="molecule type" value="Genomic_DNA"/>
</dbReference>
<feature type="region of interest" description="Disordered" evidence="1">
    <location>
        <begin position="28"/>
        <end position="58"/>
    </location>
</feature>
<feature type="region of interest" description="Disordered" evidence="1">
    <location>
        <begin position="240"/>
        <end position="324"/>
    </location>
</feature>
<evidence type="ECO:0000256" key="1">
    <source>
        <dbReference type="SAM" id="MobiDB-lite"/>
    </source>
</evidence>
<feature type="compositionally biased region" description="Low complexity" evidence="1">
    <location>
        <begin position="189"/>
        <end position="201"/>
    </location>
</feature>
<comment type="caution">
    <text evidence="2">The sequence shown here is derived from an EMBL/GenBank/DDBJ whole genome shotgun (WGS) entry which is preliminary data.</text>
</comment>
<organism evidence="2 3">
    <name type="scientific">Pleurotus eryngii</name>
    <name type="common">Boletus of the steppes</name>
    <dbReference type="NCBI Taxonomy" id="5323"/>
    <lineage>
        <taxon>Eukaryota</taxon>
        <taxon>Fungi</taxon>
        <taxon>Dikarya</taxon>
        <taxon>Basidiomycota</taxon>
        <taxon>Agaricomycotina</taxon>
        <taxon>Agaricomycetes</taxon>
        <taxon>Agaricomycetidae</taxon>
        <taxon>Agaricales</taxon>
        <taxon>Pleurotineae</taxon>
        <taxon>Pleurotaceae</taxon>
        <taxon>Pleurotus</taxon>
    </lineage>
</organism>
<evidence type="ECO:0000313" key="3">
    <source>
        <dbReference type="Proteomes" id="UP000807025"/>
    </source>
</evidence>
<feature type="compositionally biased region" description="Acidic residues" evidence="1">
    <location>
        <begin position="285"/>
        <end position="300"/>
    </location>
</feature>
<gene>
    <name evidence="2" type="ORF">BDN71DRAFT_1434981</name>
</gene>
<accession>A0A9P6D2H8</accession>
<dbReference type="AlphaFoldDB" id="A0A9P6D2H8"/>